<proteinExistence type="predicted"/>
<sequence length="302" mass="34993">KSEQQLEQLNGIINFKDAETEKLKEQLTDLEAKHNTKLSNLQQNVRSRAEESSQLRQAISQVRYNIMEDLSANQSSHVKHVEELNELMQNQLQRLQQTASQKQDLESQIAQLQDEVRSKNNDITFKDSLIQQQSAEQQQLRLSIEDLEKQLAEQTDNYKRCQEHTAQLLSDHLREKDALDEIIKQRESSIKSSSSSFDAKLKQLNSDLDLKQLCGDLQKQLSAQTEMLGKAQTELKQLRSELETKNSEITALNQEKDPKVSEAWLEEIFNEESTKTESQNQIITQQKQINDLEQKITELQFQ</sequence>
<dbReference type="EMBL" id="GDID01004380">
    <property type="protein sequence ID" value="JAP92226.1"/>
    <property type="molecule type" value="Transcribed_RNA"/>
</dbReference>
<organism evidence="2">
    <name type="scientific">Trepomonas sp. PC1</name>
    <dbReference type="NCBI Taxonomy" id="1076344"/>
    <lineage>
        <taxon>Eukaryota</taxon>
        <taxon>Metamonada</taxon>
        <taxon>Diplomonadida</taxon>
        <taxon>Hexamitidae</taxon>
        <taxon>Hexamitinae</taxon>
        <taxon>Trepomonas</taxon>
    </lineage>
</organism>
<evidence type="ECO:0000256" key="1">
    <source>
        <dbReference type="SAM" id="Coils"/>
    </source>
</evidence>
<feature type="non-terminal residue" evidence="2">
    <location>
        <position position="302"/>
    </location>
</feature>
<accession>A0A146K9K6</accession>
<feature type="coiled-coil region" evidence="1">
    <location>
        <begin position="6"/>
        <end position="44"/>
    </location>
</feature>
<keyword evidence="1" id="KW-0175">Coiled coil</keyword>
<feature type="coiled-coil region" evidence="1">
    <location>
        <begin position="221"/>
        <end position="302"/>
    </location>
</feature>
<protein>
    <submittedName>
        <fullName evidence="2">Uncharacterized protein</fullName>
    </submittedName>
</protein>
<evidence type="ECO:0000313" key="2">
    <source>
        <dbReference type="EMBL" id="JAP92226.1"/>
    </source>
</evidence>
<dbReference type="AlphaFoldDB" id="A0A146K9K6"/>
<reference evidence="2" key="1">
    <citation type="submission" date="2015-07" db="EMBL/GenBank/DDBJ databases">
        <title>Adaptation to a free-living lifestyle via gene acquisitions in the diplomonad Trepomonas sp. PC1.</title>
        <authorList>
            <person name="Xu F."/>
            <person name="Jerlstrom-Hultqvist J."/>
            <person name="Kolisko M."/>
            <person name="Simpson A.G.B."/>
            <person name="Roger A.J."/>
            <person name="Svard S.G."/>
            <person name="Andersson J.O."/>
        </authorList>
    </citation>
    <scope>NUCLEOTIDE SEQUENCE</scope>
    <source>
        <strain evidence="2">PC1</strain>
    </source>
</reference>
<feature type="coiled-coil region" evidence="1">
    <location>
        <begin position="78"/>
        <end position="164"/>
    </location>
</feature>
<feature type="non-terminal residue" evidence="2">
    <location>
        <position position="1"/>
    </location>
</feature>
<name>A0A146K9K6_9EUKA</name>
<gene>
    <name evidence="2" type="ORF">TPC1_15907</name>
</gene>